<name>A0A843W6L4_COLES</name>
<dbReference type="AlphaFoldDB" id="A0A843W6L4"/>
<reference evidence="1" key="1">
    <citation type="submission" date="2017-07" db="EMBL/GenBank/DDBJ databases">
        <title>Taro Niue Genome Assembly and Annotation.</title>
        <authorList>
            <person name="Atibalentja N."/>
            <person name="Keating K."/>
            <person name="Fields C.J."/>
        </authorList>
    </citation>
    <scope>NUCLEOTIDE SEQUENCE</scope>
    <source>
        <strain evidence="1">Niue_2</strain>
        <tissue evidence="1">Leaf</tissue>
    </source>
</reference>
<gene>
    <name evidence="1" type="ORF">Taro_035419</name>
</gene>
<comment type="caution">
    <text evidence="1">The sequence shown here is derived from an EMBL/GenBank/DDBJ whole genome shotgun (WGS) entry which is preliminary data.</text>
</comment>
<evidence type="ECO:0000313" key="1">
    <source>
        <dbReference type="EMBL" id="MQM02648.1"/>
    </source>
</evidence>
<organism evidence="1 2">
    <name type="scientific">Colocasia esculenta</name>
    <name type="common">Wild taro</name>
    <name type="synonym">Arum esculentum</name>
    <dbReference type="NCBI Taxonomy" id="4460"/>
    <lineage>
        <taxon>Eukaryota</taxon>
        <taxon>Viridiplantae</taxon>
        <taxon>Streptophyta</taxon>
        <taxon>Embryophyta</taxon>
        <taxon>Tracheophyta</taxon>
        <taxon>Spermatophyta</taxon>
        <taxon>Magnoliopsida</taxon>
        <taxon>Liliopsida</taxon>
        <taxon>Araceae</taxon>
        <taxon>Aroideae</taxon>
        <taxon>Colocasieae</taxon>
        <taxon>Colocasia</taxon>
    </lineage>
</organism>
<dbReference type="Proteomes" id="UP000652761">
    <property type="component" value="Unassembled WGS sequence"/>
</dbReference>
<keyword evidence="2" id="KW-1185">Reference proteome</keyword>
<protein>
    <submittedName>
        <fullName evidence="1">Uncharacterized protein</fullName>
    </submittedName>
</protein>
<dbReference type="EMBL" id="NMUH01002893">
    <property type="protein sequence ID" value="MQM02648.1"/>
    <property type="molecule type" value="Genomic_DNA"/>
</dbReference>
<accession>A0A843W6L4</accession>
<proteinExistence type="predicted"/>
<sequence>MMTNQAGNDVCQHPGVLIVPARPLTNSGVLLTLLKGNSPDRTYRNLAHFWKETVLTEHTEIWLSLQYGSRMYGSRM</sequence>
<evidence type="ECO:0000313" key="2">
    <source>
        <dbReference type="Proteomes" id="UP000652761"/>
    </source>
</evidence>